<accession>A0A517LPQ7</accession>
<dbReference type="Proteomes" id="UP000316270">
    <property type="component" value="Chromosome 18"/>
</dbReference>
<dbReference type="OrthoDB" id="62952at2759"/>
<proteinExistence type="predicted"/>
<dbReference type="AlphaFoldDB" id="A0A517LPQ7"/>
<name>A0A517LPQ7_9PEZI</name>
<gene>
    <name evidence="1" type="ORF">FKW77_002594</name>
</gene>
<evidence type="ECO:0000313" key="1">
    <source>
        <dbReference type="EMBL" id="QDS77631.1"/>
    </source>
</evidence>
<sequence length="240" mass="27606">MDLSGELRNKIYRSLYVLDRRIDLGGNIYRSSTRAPEYPHYYDVRADASSQVLRVSKQLYREGATILYGENRFYVRGPDDLTRVSHAAGGELAAFIKDLVICYSSRQRFGTFENGPFTRFTGLQKLVFLTAKYQTNIDDFPCPSKGDRVSRRNFKLLLEDHLPNFSRAEMRKLRASDGLDVSLEVDVTTYWSSIKDMEREGRYVYRIQPTFTESRPALTTGSTETDYDLVFVSTTADYAQ</sequence>
<keyword evidence="2" id="KW-1185">Reference proteome</keyword>
<evidence type="ECO:0000313" key="2">
    <source>
        <dbReference type="Proteomes" id="UP000316270"/>
    </source>
</evidence>
<dbReference type="EMBL" id="CP042202">
    <property type="protein sequence ID" value="QDS77631.1"/>
    <property type="molecule type" value="Genomic_DNA"/>
</dbReference>
<organism evidence="1 2">
    <name type="scientific">Venturia effusa</name>
    <dbReference type="NCBI Taxonomy" id="50376"/>
    <lineage>
        <taxon>Eukaryota</taxon>
        <taxon>Fungi</taxon>
        <taxon>Dikarya</taxon>
        <taxon>Ascomycota</taxon>
        <taxon>Pezizomycotina</taxon>
        <taxon>Dothideomycetes</taxon>
        <taxon>Pleosporomycetidae</taxon>
        <taxon>Venturiales</taxon>
        <taxon>Venturiaceae</taxon>
        <taxon>Venturia</taxon>
    </lineage>
</organism>
<protein>
    <submittedName>
        <fullName evidence="1">Uncharacterized protein</fullName>
    </submittedName>
</protein>
<reference evidence="1 2" key="1">
    <citation type="submission" date="2019-07" db="EMBL/GenBank/DDBJ databases">
        <title>Finished genome of Venturia effusa.</title>
        <authorList>
            <person name="Young C.A."/>
            <person name="Cox M.P."/>
            <person name="Ganley A.R.D."/>
            <person name="David W.J."/>
        </authorList>
    </citation>
    <scope>NUCLEOTIDE SEQUENCE [LARGE SCALE GENOMIC DNA]</scope>
    <source>
        <strain evidence="2">albino</strain>
    </source>
</reference>